<protein>
    <submittedName>
        <fullName evidence="2">Uncharacterized protein</fullName>
    </submittedName>
</protein>
<dbReference type="EMBL" id="JACTNZ010000010">
    <property type="protein sequence ID" value="KAG5529901.1"/>
    <property type="molecule type" value="Genomic_DNA"/>
</dbReference>
<accession>A0AAV6IMF7</accession>
<sequence length="94" mass="10003">MGILAANLIPAVVLLLSLLAATPPPVSAKLETFTITYDGFNSNTQKLYFASSDSTIAEGALLVTLDTEITKSQAGRVFLPQVFQAMGRPNPHLL</sequence>
<evidence type="ECO:0000313" key="2">
    <source>
        <dbReference type="EMBL" id="KAG5529901.1"/>
    </source>
</evidence>
<reference evidence="2" key="1">
    <citation type="submission" date="2020-08" db="EMBL/GenBank/DDBJ databases">
        <title>Plant Genome Project.</title>
        <authorList>
            <person name="Zhang R.-G."/>
        </authorList>
    </citation>
    <scope>NUCLEOTIDE SEQUENCE</scope>
    <source>
        <strain evidence="2">WSP0</strain>
        <tissue evidence="2">Leaf</tissue>
    </source>
</reference>
<proteinExistence type="predicted"/>
<evidence type="ECO:0000313" key="3">
    <source>
        <dbReference type="Proteomes" id="UP000823749"/>
    </source>
</evidence>
<feature type="signal peptide" evidence="1">
    <location>
        <begin position="1"/>
        <end position="28"/>
    </location>
</feature>
<gene>
    <name evidence="2" type="ORF">RHGRI_030321</name>
</gene>
<dbReference type="Proteomes" id="UP000823749">
    <property type="component" value="Chromosome 10"/>
</dbReference>
<dbReference type="AlphaFoldDB" id="A0AAV6IMF7"/>
<name>A0AAV6IMF7_9ERIC</name>
<feature type="chain" id="PRO_5043406118" evidence="1">
    <location>
        <begin position="29"/>
        <end position="94"/>
    </location>
</feature>
<organism evidence="2 3">
    <name type="scientific">Rhododendron griersonianum</name>
    <dbReference type="NCBI Taxonomy" id="479676"/>
    <lineage>
        <taxon>Eukaryota</taxon>
        <taxon>Viridiplantae</taxon>
        <taxon>Streptophyta</taxon>
        <taxon>Embryophyta</taxon>
        <taxon>Tracheophyta</taxon>
        <taxon>Spermatophyta</taxon>
        <taxon>Magnoliopsida</taxon>
        <taxon>eudicotyledons</taxon>
        <taxon>Gunneridae</taxon>
        <taxon>Pentapetalae</taxon>
        <taxon>asterids</taxon>
        <taxon>Ericales</taxon>
        <taxon>Ericaceae</taxon>
        <taxon>Ericoideae</taxon>
        <taxon>Rhodoreae</taxon>
        <taxon>Rhododendron</taxon>
    </lineage>
</organism>
<keyword evidence="3" id="KW-1185">Reference proteome</keyword>
<evidence type="ECO:0000256" key="1">
    <source>
        <dbReference type="SAM" id="SignalP"/>
    </source>
</evidence>
<keyword evidence="1" id="KW-0732">Signal</keyword>
<comment type="caution">
    <text evidence="2">The sequence shown here is derived from an EMBL/GenBank/DDBJ whole genome shotgun (WGS) entry which is preliminary data.</text>
</comment>